<dbReference type="InterPro" id="IPR048005">
    <property type="entry name" value="AASDH_AMP"/>
</dbReference>
<dbReference type="InterPro" id="IPR015943">
    <property type="entry name" value="WD40/YVTN_repeat-like_dom_sf"/>
</dbReference>
<dbReference type="Pfam" id="PF00501">
    <property type="entry name" value="AMP-binding"/>
    <property type="match status" value="2"/>
</dbReference>
<dbReference type="SUPFAM" id="SSF56801">
    <property type="entry name" value="Acetyl-CoA synthetase-like"/>
    <property type="match status" value="1"/>
</dbReference>
<dbReference type="Gene3D" id="2.130.10.10">
    <property type="entry name" value="YVTN repeat-like/Quinoprotein amine dehydrogenase"/>
    <property type="match status" value="2"/>
</dbReference>
<dbReference type="SUPFAM" id="SSF50998">
    <property type="entry name" value="Quinoprotein alcohol dehydrogenase-like"/>
    <property type="match status" value="1"/>
</dbReference>
<dbReference type="InterPro" id="IPR020845">
    <property type="entry name" value="AMP-binding_CS"/>
</dbReference>
<evidence type="ECO:0000313" key="6">
    <source>
        <dbReference type="Proteomes" id="UP001623349"/>
    </source>
</evidence>
<dbReference type="InterPro" id="IPR011047">
    <property type="entry name" value="Quinoprotein_ADH-like_sf"/>
</dbReference>
<dbReference type="Proteomes" id="UP001623349">
    <property type="component" value="Unassembled WGS sequence"/>
</dbReference>
<dbReference type="PANTHER" id="PTHR44394:SF1">
    <property type="entry name" value="BETA-ALANINE-ACTIVATING ENZYME"/>
    <property type="match status" value="1"/>
</dbReference>
<comment type="caution">
    <text evidence="5">The sequence shown here is derived from an EMBL/GenBank/DDBJ whole genome shotgun (WGS) entry which is preliminary data.</text>
</comment>
<evidence type="ECO:0000259" key="4">
    <source>
        <dbReference type="PROSITE" id="PS50075"/>
    </source>
</evidence>
<organism evidence="5 6">
    <name type="scientific">Apodemus speciosus</name>
    <name type="common">Large Japanese field mouse</name>
    <dbReference type="NCBI Taxonomy" id="105296"/>
    <lineage>
        <taxon>Eukaryota</taxon>
        <taxon>Metazoa</taxon>
        <taxon>Chordata</taxon>
        <taxon>Craniata</taxon>
        <taxon>Vertebrata</taxon>
        <taxon>Euteleostomi</taxon>
        <taxon>Mammalia</taxon>
        <taxon>Eutheria</taxon>
        <taxon>Euarchontoglires</taxon>
        <taxon>Glires</taxon>
        <taxon>Rodentia</taxon>
        <taxon>Myomorpha</taxon>
        <taxon>Muroidea</taxon>
        <taxon>Muridae</taxon>
        <taxon>Murinae</taxon>
        <taxon>Apodemus</taxon>
    </lineage>
</organism>
<dbReference type="SMART" id="SM00564">
    <property type="entry name" value="PQQ"/>
    <property type="match status" value="6"/>
</dbReference>
<dbReference type="Gene3D" id="2.40.10.480">
    <property type="match status" value="1"/>
</dbReference>
<dbReference type="InterPro" id="IPR009081">
    <property type="entry name" value="PP-bd_ACP"/>
</dbReference>
<dbReference type="CDD" id="cd17654">
    <property type="entry name" value="A_NRPS_acs4"/>
    <property type="match status" value="1"/>
</dbReference>
<keyword evidence="6" id="KW-1185">Reference proteome</keyword>
<evidence type="ECO:0000313" key="5">
    <source>
        <dbReference type="EMBL" id="GAB1289753.1"/>
    </source>
</evidence>
<dbReference type="InterPro" id="IPR002372">
    <property type="entry name" value="PQQ_rpt_dom"/>
</dbReference>
<dbReference type="Pfam" id="PF13570">
    <property type="entry name" value="Beta-prop_ACSF4"/>
    <property type="match status" value="1"/>
</dbReference>
<feature type="domain" description="Carrier" evidence="4">
    <location>
        <begin position="512"/>
        <end position="592"/>
    </location>
</feature>
<gene>
    <name evidence="5" type="ORF">APTSU1_000498300</name>
</gene>
<name>A0ABQ0ERT8_APOSI</name>
<dbReference type="InterPro" id="IPR042099">
    <property type="entry name" value="ANL_N_sf"/>
</dbReference>
<reference evidence="5 6" key="1">
    <citation type="submission" date="2024-08" db="EMBL/GenBank/DDBJ databases">
        <title>The draft genome of Apodemus speciosus.</title>
        <authorList>
            <person name="Nabeshima K."/>
            <person name="Suzuki S."/>
            <person name="Onuma M."/>
        </authorList>
    </citation>
    <scope>NUCLEOTIDE SEQUENCE [LARGE SCALE GENOMIC DNA]</scope>
    <source>
        <strain evidence="5">IB14-021</strain>
    </source>
</reference>
<dbReference type="Gene3D" id="3.40.50.12780">
    <property type="entry name" value="N-terminal domain of ligase-like"/>
    <property type="match status" value="2"/>
</dbReference>
<sequence length="1096" mass="120963">MISQLLVFRQTNKMTLQELVLRAASLYLDRTAVCFDEGNSQPPVCCTYKALLSEASALSDFLRAHCDFGGTLEVGLYCQPGINLPSWVLGILQAPAAYAPIDPDSPPSLSTYFMKKCDLKYVLVEKRQVNKFKSSHETVLNYDTVSVEHKDLVLFRLHWKNGEVNSVLGDRSDKYKVTDREDRARGENRTPGKERVDMRREGCLAYVLHTSGTTGTPKIVRVPHACVLPNIQHFRWMSISYATPTLLRRFGSELIKSTVLSAHTSLRVLALGGEACPSLTILQSWRGKGNRTQIFNIYGITEVSSWATFYRIPEESLNSTVKHESPVQLGTPLLGTAVEVRDKNGSPVLEGTGQVFLGGKNRVCFLDDEVTVALGTMRATGDFVTVKDGEMFFLGRKDSQIKRHGKRLNIALVQQDPHQTVAEELGQVESCAVTWYNQEKLILFIVPKVDLVKDYIFKELQKHLPAHALPDDMVLIDALPFTCHGKVDVSELNKIYLDYINSQPRNKLHGKEELWGKLKHLWKSVLCLPENPEATGKVPDNSVFLESGGDSLKAVWLLNEIEKLTSTAIPGLLEVILSSSILDVYNHIVEAVFTQEDLKANRSHTTKRKWSDAAPEEGSGKPAGLESARPSNRGGETSSVIALSRGSQVLSLGAGRLLTELGLCPPVRPLDLIPQTNTQVLKSIRPPAPDGKLEKPPLSQQESPVLGAEPMVLRERWRSDTGKCVDASPLLVVAAEEDRSSTTVYMGSHSHTVRAVDLYSGEMRWEQLLGDRIESSACVSKCGNFIVVELLKGGGLLVAVVFTVAPAQEAKVSCWIEGACQLTSTSCYNGLIYVLKRNSGEKYWTFTTEDAVKSSPAVDPTTGLIYVGSHDQHAYALDIYEKKCVWKLKCEGALFSSPCLSLSPHHLYCATLGGLLLAVNPATGSTVWKRPCGKPLFSSPRCCQRYICIGCVDGTLRCFTHSGEQVWRFSAGGPIFSSPCISASEQIVFGSHDCFVYCCSMDGHLRWKFETTARVYATPFAFRNHLGSSDTLLAAASTDGKLWVLESRSGELRSVYELPGEVFSSPVVWESMLVIGCRNNYIYCLDLLCGDTNIQV</sequence>
<dbReference type="PANTHER" id="PTHR44394">
    <property type="entry name" value="BETA-ALANINE-ACTIVATING ENZYME"/>
    <property type="match status" value="1"/>
</dbReference>
<comment type="similarity">
    <text evidence="1">Belongs to the ATP-dependent AMP-binding enzyme family.</text>
</comment>
<evidence type="ECO:0000256" key="1">
    <source>
        <dbReference type="ARBA" id="ARBA00006432"/>
    </source>
</evidence>
<dbReference type="InterPro" id="IPR052091">
    <property type="entry name" value="Beta-ala_Activ/Resist"/>
</dbReference>
<evidence type="ECO:0000256" key="3">
    <source>
        <dbReference type="SAM" id="MobiDB-lite"/>
    </source>
</evidence>
<dbReference type="PROSITE" id="PS50075">
    <property type="entry name" value="CARRIER"/>
    <property type="match status" value="1"/>
</dbReference>
<dbReference type="InterPro" id="IPR018391">
    <property type="entry name" value="PQQ_b-propeller_rpt"/>
</dbReference>
<dbReference type="EMBL" id="BAAFST010000005">
    <property type="protein sequence ID" value="GAB1289753.1"/>
    <property type="molecule type" value="Genomic_DNA"/>
</dbReference>
<protein>
    <submittedName>
        <fullName evidence="5">Beta-alanine-activating enzyme</fullName>
    </submittedName>
</protein>
<dbReference type="PROSITE" id="PS00455">
    <property type="entry name" value="AMP_BINDING"/>
    <property type="match status" value="1"/>
</dbReference>
<proteinExistence type="inferred from homology"/>
<dbReference type="InterPro" id="IPR045851">
    <property type="entry name" value="AMP-bd_C_sf"/>
</dbReference>
<keyword evidence="2" id="KW-0443">Lipid metabolism</keyword>
<feature type="region of interest" description="Disordered" evidence="3">
    <location>
        <begin position="601"/>
        <end position="639"/>
    </location>
</feature>
<accession>A0ABQ0ERT8</accession>
<dbReference type="InterPro" id="IPR000873">
    <property type="entry name" value="AMP-dep_synth/lig_dom"/>
</dbReference>
<dbReference type="Gene3D" id="3.30.300.30">
    <property type="match status" value="1"/>
</dbReference>
<evidence type="ECO:0000256" key="2">
    <source>
        <dbReference type="ARBA" id="ARBA00023098"/>
    </source>
</evidence>